<dbReference type="PRINTS" id="PR00081">
    <property type="entry name" value="GDHRDH"/>
</dbReference>
<dbReference type="EMBL" id="ML976660">
    <property type="protein sequence ID" value="KAF1978688.1"/>
    <property type="molecule type" value="Genomic_DNA"/>
</dbReference>
<dbReference type="Proteomes" id="UP000800036">
    <property type="component" value="Unassembled WGS sequence"/>
</dbReference>
<proteinExistence type="predicted"/>
<evidence type="ECO:0000313" key="2">
    <source>
        <dbReference type="EMBL" id="KAF1978688.1"/>
    </source>
</evidence>
<keyword evidence="3" id="KW-1185">Reference proteome</keyword>
<dbReference type="AlphaFoldDB" id="A0A6A5VPL2"/>
<gene>
    <name evidence="2" type="ORF">BU23DRAFT_651609</name>
</gene>
<dbReference type="OrthoDB" id="542013at2759"/>
<name>A0A6A5VPL2_9PLEO</name>
<protein>
    <submittedName>
        <fullName evidence="2">NAD(P)-binding protein</fullName>
    </submittedName>
</protein>
<accession>A0A6A5VPL2</accession>
<organism evidence="2 3">
    <name type="scientific">Bimuria novae-zelandiae CBS 107.79</name>
    <dbReference type="NCBI Taxonomy" id="1447943"/>
    <lineage>
        <taxon>Eukaryota</taxon>
        <taxon>Fungi</taxon>
        <taxon>Dikarya</taxon>
        <taxon>Ascomycota</taxon>
        <taxon>Pezizomycotina</taxon>
        <taxon>Dothideomycetes</taxon>
        <taxon>Pleosporomycetidae</taxon>
        <taxon>Pleosporales</taxon>
        <taxon>Massarineae</taxon>
        <taxon>Didymosphaeriaceae</taxon>
        <taxon>Bimuria</taxon>
    </lineage>
</organism>
<dbReference type="Gene3D" id="3.40.50.720">
    <property type="entry name" value="NAD(P)-binding Rossmann-like Domain"/>
    <property type="match status" value="1"/>
</dbReference>
<dbReference type="PANTHER" id="PTHR43157:SF31">
    <property type="entry name" value="PHOSPHATIDYLINOSITOL-GLYCAN BIOSYNTHESIS CLASS F PROTEIN"/>
    <property type="match status" value="1"/>
</dbReference>
<dbReference type="InterPro" id="IPR036291">
    <property type="entry name" value="NAD(P)-bd_dom_sf"/>
</dbReference>
<dbReference type="PANTHER" id="PTHR43157">
    <property type="entry name" value="PHOSPHATIDYLINOSITOL-GLYCAN BIOSYNTHESIS CLASS F PROTEIN-RELATED"/>
    <property type="match status" value="1"/>
</dbReference>
<dbReference type="Pfam" id="PF00106">
    <property type="entry name" value="adh_short"/>
    <property type="match status" value="1"/>
</dbReference>
<dbReference type="GO" id="GO:0016491">
    <property type="term" value="F:oxidoreductase activity"/>
    <property type="evidence" value="ECO:0007669"/>
    <property type="project" value="UniProtKB-KW"/>
</dbReference>
<sequence length="334" mass="36313">FFRAQLARIPAITPVNLANRTVIITGANAGIGLETALEILKSQPKRVILAVRNIERGQAAASELRKGSSEPTEVDVRQVDQASLVSVKSFVDGLAGQEVDIAILNAAPLTDLFPRSMKFKFSTTTDGYESDLQVNALAPALLSFLLLSNLRRAAATRPSEDIKPHLCLVSNGLHEMAKFPERKLPAGQVLAALNDSNKYNNQNRYPTTNLISLLWTKELAKRAAGKGVVINAPNPGFTKSGLLRDAQVVVKYLAKGVWALLGRSPEDAARCILDATIVKGEESHGCYMCVAKISHEYELARGSEGEDLQARMWEEIIGVLKQQSVLSEDLISIE</sequence>
<dbReference type="InterPro" id="IPR002347">
    <property type="entry name" value="SDR_fam"/>
</dbReference>
<evidence type="ECO:0000256" key="1">
    <source>
        <dbReference type="ARBA" id="ARBA00023002"/>
    </source>
</evidence>
<keyword evidence="1" id="KW-0560">Oxidoreductase</keyword>
<feature type="non-terminal residue" evidence="2">
    <location>
        <position position="1"/>
    </location>
</feature>
<evidence type="ECO:0000313" key="3">
    <source>
        <dbReference type="Proteomes" id="UP000800036"/>
    </source>
</evidence>
<reference evidence="2" key="1">
    <citation type="journal article" date="2020" name="Stud. Mycol.">
        <title>101 Dothideomycetes genomes: a test case for predicting lifestyles and emergence of pathogens.</title>
        <authorList>
            <person name="Haridas S."/>
            <person name="Albert R."/>
            <person name="Binder M."/>
            <person name="Bloem J."/>
            <person name="Labutti K."/>
            <person name="Salamov A."/>
            <person name="Andreopoulos B."/>
            <person name="Baker S."/>
            <person name="Barry K."/>
            <person name="Bills G."/>
            <person name="Bluhm B."/>
            <person name="Cannon C."/>
            <person name="Castanera R."/>
            <person name="Culley D."/>
            <person name="Daum C."/>
            <person name="Ezra D."/>
            <person name="Gonzalez J."/>
            <person name="Henrissat B."/>
            <person name="Kuo A."/>
            <person name="Liang C."/>
            <person name="Lipzen A."/>
            <person name="Lutzoni F."/>
            <person name="Magnuson J."/>
            <person name="Mondo S."/>
            <person name="Nolan M."/>
            <person name="Ohm R."/>
            <person name="Pangilinan J."/>
            <person name="Park H.-J."/>
            <person name="Ramirez L."/>
            <person name="Alfaro M."/>
            <person name="Sun H."/>
            <person name="Tritt A."/>
            <person name="Yoshinaga Y."/>
            <person name="Zwiers L.-H."/>
            <person name="Turgeon B."/>
            <person name="Goodwin S."/>
            <person name="Spatafora J."/>
            <person name="Crous P."/>
            <person name="Grigoriev I."/>
        </authorList>
    </citation>
    <scope>NUCLEOTIDE SEQUENCE</scope>
    <source>
        <strain evidence="2">CBS 107.79</strain>
    </source>
</reference>
<dbReference type="SUPFAM" id="SSF51735">
    <property type="entry name" value="NAD(P)-binding Rossmann-fold domains"/>
    <property type="match status" value="1"/>
</dbReference>